<sequence>MWQETERHLYRAFTFPDFREAFAFMTKVALAAEKMDHHPTWTNTWNKVEIWLSTHSAGNKVTEKDRALARIIDQFIPNS</sequence>
<dbReference type="RefSeq" id="WP_341838494.1">
    <property type="nucleotide sequence ID" value="NZ_CP149822.1"/>
</dbReference>
<gene>
    <name evidence="5" type="ORF">WJU16_11720</name>
</gene>
<comment type="similarity">
    <text evidence="2">Belongs to the pterin-4-alpha-carbinolamine dehydratase family.</text>
</comment>
<dbReference type="SUPFAM" id="SSF55248">
    <property type="entry name" value="PCD-like"/>
    <property type="match status" value="1"/>
</dbReference>
<evidence type="ECO:0000256" key="2">
    <source>
        <dbReference type="ARBA" id="ARBA00006472"/>
    </source>
</evidence>
<evidence type="ECO:0000256" key="4">
    <source>
        <dbReference type="ARBA" id="ARBA00023239"/>
    </source>
</evidence>
<evidence type="ECO:0000256" key="1">
    <source>
        <dbReference type="ARBA" id="ARBA00001554"/>
    </source>
</evidence>
<keyword evidence="4 5" id="KW-0456">Lyase</keyword>
<dbReference type="Pfam" id="PF01329">
    <property type="entry name" value="Pterin_4a"/>
    <property type="match status" value="1"/>
</dbReference>
<dbReference type="InterPro" id="IPR001533">
    <property type="entry name" value="Pterin_deHydtase"/>
</dbReference>
<keyword evidence="6" id="KW-1185">Reference proteome</keyword>
<dbReference type="Gene3D" id="3.30.1360.20">
    <property type="entry name" value="Transcriptional coactivator/pterin dehydratase"/>
    <property type="match status" value="1"/>
</dbReference>
<evidence type="ECO:0000256" key="3">
    <source>
        <dbReference type="ARBA" id="ARBA00013252"/>
    </source>
</evidence>
<evidence type="ECO:0000313" key="5">
    <source>
        <dbReference type="EMBL" id="WZN43694.1"/>
    </source>
</evidence>
<dbReference type="EMBL" id="CP149822">
    <property type="protein sequence ID" value="WZN43694.1"/>
    <property type="molecule type" value="Genomic_DNA"/>
</dbReference>
<name>A0ABZ2YW05_9BACT</name>
<evidence type="ECO:0000313" key="6">
    <source>
        <dbReference type="Proteomes" id="UP001485459"/>
    </source>
</evidence>
<organism evidence="5 6">
    <name type="scientific">Chitinophaga pollutisoli</name>
    <dbReference type="NCBI Taxonomy" id="3133966"/>
    <lineage>
        <taxon>Bacteria</taxon>
        <taxon>Pseudomonadati</taxon>
        <taxon>Bacteroidota</taxon>
        <taxon>Chitinophagia</taxon>
        <taxon>Chitinophagales</taxon>
        <taxon>Chitinophagaceae</taxon>
        <taxon>Chitinophaga</taxon>
    </lineage>
</organism>
<accession>A0ABZ2YW05</accession>
<dbReference type="InterPro" id="IPR036428">
    <property type="entry name" value="PCD_sf"/>
</dbReference>
<protein>
    <recommendedName>
        <fullName evidence="3">4a-hydroxytetrahydrobiopterin dehydratase</fullName>
        <ecNumber evidence="3">4.2.1.96</ecNumber>
    </recommendedName>
</protein>
<dbReference type="PANTHER" id="PTHR12599:SF0">
    <property type="entry name" value="PTERIN-4-ALPHA-CARBINOLAMINE DEHYDRATASE"/>
    <property type="match status" value="1"/>
</dbReference>
<proteinExistence type="inferred from homology"/>
<dbReference type="GO" id="GO:0008124">
    <property type="term" value="F:4-alpha-hydroxytetrahydrobiopterin dehydratase activity"/>
    <property type="evidence" value="ECO:0007669"/>
    <property type="project" value="UniProtKB-EC"/>
</dbReference>
<dbReference type="PANTHER" id="PTHR12599">
    <property type="entry name" value="PTERIN-4-ALPHA-CARBINOLAMINE DEHYDRATASE"/>
    <property type="match status" value="1"/>
</dbReference>
<reference evidence="6" key="1">
    <citation type="submission" date="2024-03" db="EMBL/GenBank/DDBJ databases">
        <title>Chitinophaga horti sp. nov., isolated from garden soil.</title>
        <authorList>
            <person name="Lee D.S."/>
            <person name="Han D.M."/>
            <person name="Baek J.H."/>
            <person name="Choi D.G."/>
            <person name="Jeon J.H."/>
            <person name="Jeon C.O."/>
        </authorList>
    </citation>
    <scope>NUCLEOTIDE SEQUENCE [LARGE SCALE GENOMIC DNA]</scope>
    <source>
        <strain evidence="6">GPA1</strain>
    </source>
</reference>
<dbReference type="EC" id="4.2.1.96" evidence="3"/>
<comment type="catalytic activity">
    <reaction evidence="1">
        <text>(4aS,6R)-4a-hydroxy-L-erythro-5,6,7,8-tetrahydrobiopterin = (6R)-L-erythro-6,7-dihydrobiopterin + H2O</text>
        <dbReference type="Rhea" id="RHEA:11920"/>
        <dbReference type="ChEBI" id="CHEBI:15377"/>
        <dbReference type="ChEBI" id="CHEBI:15642"/>
        <dbReference type="ChEBI" id="CHEBI:43120"/>
        <dbReference type="EC" id="4.2.1.96"/>
    </reaction>
</comment>
<dbReference type="Proteomes" id="UP001485459">
    <property type="component" value="Chromosome"/>
</dbReference>